<dbReference type="OrthoDB" id="286132at2"/>
<organism evidence="1 2">
    <name type="scientific">Gimesia chilikensis</name>
    <dbReference type="NCBI Taxonomy" id="2605989"/>
    <lineage>
        <taxon>Bacteria</taxon>
        <taxon>Pseudomonadati</taxon>
        <taxon>Planctomycetota</taxon>
        <taxon>Planctomycetia</taxon>
        <taxon>Planctomycetales</taxon>
        <taxon>Planctomycetaceae</taxon>
        <taxon>Gimesia</taxon>
    </lineage>
</organism>
<name>A0A517PYH0_9PLAN</name>
<gene>
    <name evidence="1" type="ORF">HG66A1_62360</name>
</gene>
<evidence type="ECO:0000313" key="2">
    <source>
        <dbReference type="Proteomes" id="UP000320421"/>
    </source>
</evidence>
<proteinExistence type="predicted"/>
<dbReference type="EMBL" id="CP036266">
    <property type="protein sequence ID" value="QDT24404.1"/>
    <property type="molecule type" value="Genomic_DNA"/>
</dbReference>
<evidence type="ECO:0000313" key="1">
    <source>
        <dbReference type="EMBL" id="QDT24404.1"/>
    </source>
</evidence>
<dbReference type="RefSeq" id="WP_145193070.1">
    <property type="nucleotide sequence ID" value="NZ_CP036266.1"/>
</dbReference>
<protein>
    <submittedName>
        <fullName evidence="1">Uncharacterized protein</fullName>
    </submittedName>
</protein>
<sequence length="81" mass="9386">MTDQTESIRREMTQSINAVEGSREYLEAKHGQVWDTSELQQEYSVEGFLAPLVLATRKSDGIRGTLKFQHSPRFYFSFEPE</sequence>
<keyword evidence="2" id="KW-1185">Reference proteome</keyword>
<accession>A0A517PYH0</accession>
<dbReference type="AlphaFoldDB" id="A0A517PYH0"/>
<reference evidence="1 2" key="1">
    <citation type="submission" date="2019-02" db="EMBL/GenBank/DDBJ databases">
        <title>Deep-cultivation of Planctomycetes and their phenomic and genomic characterization uncovers novel biology.</title>
        <authorList>
            <person name="Wiegand S."/>
            <person name="Jogler M."/>
            <person name="Boedeker C."/>
            <person name="Pinto D."/>
            <person name="Vollmers J."/>
            <person name="Rivas-Marin E."/>
            <person name="Kohn T."/>
            <person name="Peeters S.H."/>
            <person name="Heuer A."/>
            <person name="Rast P."/>
            <person name="Oberbeckmann S."/>
            <person name="Bunk B."/>
            <person name="Jeske O."/>
            <person name="Meyerdierks A."/>
            <person name="Storesund J.E."/>
            <person name="Kallscheuer N."/>
            <person name="Luecker S."/>
            <person name="Lage O.M."/>
            <person name="Pohl T."/>
            <person name="Merkel B.J."/>
            <person name="Hornburger P."/>
            <person name="Mueller R.-W."/>
            <person name="Bruemmer F."/>
            <person name="Labrenz M."/>
            <person name="Spormann A.M."/>
            <person name="Op den Camp H."/>
            <person name="Overmann J."/>
            <person name="Amann R."/>
            <person name="Jetten M.S.M."/>
            <person name="Mascher T."/>
            <person name="Medema M.H."/>
            <person name="Devos D.P."/>
            <person name="Kaster A.-K."/>
            <person name="Ovreas L."/>
            <person name="Rohde M."/>
            <person name="Galperin M.Y."/>
            <person name="Jogler C."/>
        </authorList>
    </citation>
    <scope>NUCLEOTIDE SEQUENCE [LARGE SCALE GENOMIC DNA]</scope>
    <source>
        <strain evidence="1 2">HG66A1</strain>
    </source>
</reference>
<dbReference type="Proteomes" id="UP000320421">
    <property type="component" value="Chromosome"/>
</dbReference>